<organism evidence="1 2">
    <name type="scientific">Seonamhaeicola sediminis</name>
    <dbReference type="NCBI Taxonomy" id="2528206"/>
    <lineage>
        <taxon>Bacteria</taxon>
        <taxon>Pseudomonadati</taxon>
        <taxon>Bacteroidota</taxon>
        <taxon>Flavobacteriia</taxon>
        <taxon>Flavobacteriales</taxon>
        <taxon>Flavobacteriaceae</taxon>
    </lineage>
</organism>
<comment type="caution">
    <text evidence="1">The sequence shown here is derived from an EMBL/GenBank/DDBJ whole genome shotgun (WGS) entry which is preliminary data.</text>
</comment>
<gene>
    <name evidence="1" type="ORF">E1J38_013400</name>
</gene>
<sequence>MPQHYTRTITITVRTVYENGMGLADQYWYDDKLTLSPNGTMDYADEDWYQGIVHCDDEKTIITLSGKDIPPDWDGKKGHHMEINLYEIGIDDIEINTLHENVKLIDSSFTFTYVASKLN</sequence>
<dbReference type="EMBL" id="SMZJ02000011">
    <property type="protein sequence ID" value="TWO31513.1"/>
    <property type="molecule type" value="Genomic_DNA"/>
</dbReference>
<dbReference type="AlphaFoldDB" id="A0A562YAU7"/>
<dbReference type="Proteomes" id="UP000295814">
    <property type="component" value="Unassembled WGS sequence"/>
</dbReference>
<dbReference type="OrthoDB" id="1434322at2"/>
<accession>A0A562YAU7</accession>
<dbReference type="RefSeq" id="WP_133357351.1">
    <property type="nucleotide sequence ID" value="NZ_SMZJ02000011.1"/>
</dbReference>
<reference evidence="1 2" key="2">
    <citation type="submission" date="2019-07" db="EMBL/GenBank/DDBJ databases">
        <title>Seonamhaeicola sp. W255 draft genome.</title>
        <authorList>
            <person name="Zhang X.-Y."/>
            <person name="Zhang R."/>
            <person name="Zhong Y.-L."/>
            <person name="Du Z.-J."/>
        </authorList>
    </citation>
    <scope>NUCLEOTIDE SEQUENCE [LARGE SCALE GENOMIC DNA]</scope>
    <source>
        <strain evidence="1 2">W255</strain>
    </source>
</reference>
<proteinExistence type="predicted"/>
<evidence type="ECO:0000313" key="2">
    <source>
        <dbReference type="Proteomes" id="UP000295814"/>
    </source>
</evidence>
<protein>
    <submittedName>
        <fullName evidence="1">Uncharacterized protein</fullName>
    </submittedName>
</protein>
<name>A0A562YAU7_9FLAO</name>
<evidence type="ECO:0000313" key="1">
    <source>
        <dbReference type="EMBL" id="TWO31513.1"/>
    </source>
</evidence>
<reference evidence="1 2" key="1">
    <citation type="submission" date="2019-03" db="EMBL/GenBank/DDBJ databases">
        <authorList>
            <person name="Zhong Y.L."/>
        </authorList>
    </citation>
    <scope>NUCLEOTIDE SEQUENCE [LARGE SCALE GENOMIC DNA]</scope>
    <source>
        <strain evidence="1 2">W255</strain>
    </source>
</reference>
<keyword evidence="2" id="KW-1185">Reference proteome</keyword>